<comment type="caution">
    <text evidence="1">The sequence shown here is derived from an EMBL/GenBank/DDBJ whole genome shotgun (WGS) entry which is preliminary data.</text>
</comment>
<keyword evidence="2" id="KW-1185">Reference proteome</keyword>
<protein>
    <submittedName>
        <fullName evidence="1">Uncharacterized protein</fullName>
    </submittedName>
</protein>
<dbReference type="Proteomes" id="UP000674234">
    <property type="component" value="Unassembled WGS sequence"/>
</dbReference>
<evidence type="ECO:0000313" key="2">
    <source>
        <dbReference type="Proteomes" id="UP000674234"/>
    </source>
</evidence>
<proteinExistence type="predicted"/>
<name>A0A941AGZ5_9ACTN</name>
<gene>
    <name evidence="1" type="ORF">JOL79_06825</name>
</gene>
<dbReference type="EMBL" id="JAFCNB010000003">
    <property type="protein sequence ID" value="MBP2703511.1"/>
    <property type="molecule type" value="Genomic_DNA"/>
</dbReference>
<dbReference type="AlphaFoldDB" id="A0A941AGZ5"/>
<sequence length="67" mass="7494">MTGDEPRYTLDEAAAELARRECEQRGHDWTMHAVRTMDSPGEVPIAIGCERPCGHPGFDVRLRRADG</sequence>
<organism evidence="1 2">
    <name type="scientific">Microbispora oryzae</name>
    <dbReference type="NCBI Taxonomy" id="2806554"/>
    <lineage>
        <taxon>Bacteria</taxon>
        <taxon>Bacillati</taxon>
        <taxon>Actinomycetota</taxon>
        <taxon>Actinomycetes</taxon>
        <taxon>Streptosporangiales</taxon>
        <taxon>Streptosporangiaceae</taxon>
        <taxon>Microbispora</taxon>
    </lineage>
</organism>
<accession>A0A941AGZ5</accession>
<evidence type="ECO:0000313" key="1">
    <source>
        <dbReference type="EMBL" id="MBP2703511.1"/>
    </source>
</evidence>
<dbReference type="RefSeq" id="WP_210154823.1">
    <property type="nucleotide sequence ID" value="NZ_JAFCNB010000003.1"/>
</dbReference>
<reference evidence="1" key="1">
    <citation type="submission" date="2021-02" db="EMBL/GenBank/DDBJ databases">
        <title>Draft genome sequence of Microbispora sp. RL4-1S isolated from rice leaves in Thailand.</title>
        <authorList>
            <person name="Muangham S."/>
            <person name="Duangmal K."/>
        </authorList>
    </citation>
    <scope>NUCLEOTIDE SEQUENCE</scope>
    <source>
        <strain evidence="1">RL4-1S</strain>
    </source>
</reference>